<dbReference type="EMBL" id="UINC01209918">
    <property type="protein sequence ID" value="SVE33145.1"/>
    <property type="molecule type" value="Genomic_DNA"/>
</dbReference>
<dbReference type="AlphaFoldDB" id="A0A383CMX5"/>
<gene>
    <name evidence="1" type="ORF">METZ01_LOCUS485999</name>
</gene>
<dbReference type="SUPFAM" id="SSF88713">
    <property type="entry name" value="Glycoside hydrolase/deacetylase"/>
    <property type="match status" value="1"/>
</dbReference>
<sequence>MKMIRAALFSAFFLIGTFVSALEPIPDKLVVLGFDDCNKSDRNFVAGVLKKYGFGATFYVTEGLG</sequence>
<accession>A0A383CMX5</accession>
<evidence type="ECO:0000313" key="1">
    <source>
        <dbReference type="EMBL" id="SVE33145.1"/>
    </source>
</evidence>
<dbReference type="InterPro" id="IPR011330">
    <property type="entry name" value="Glyco_hydro/deAcase_b/a-brl"/>
</dbReference>
<name>A0A383CMX5_9ZZZZ</name>
<dbReference type="Gene3D" id="3.20.20.370">
    <property type="entry name" value="Glycoside hydrolase/deacetylase"/>
    <property type="match status" value="1"/>
</dbReference>
<evidence type="ECO:0008006" key="2">
    <source>
        <dbReference type="Google" id="ProtNLM"/>
    </source>
</evidence>
<dbReference type="GO" id="GO:0005975">
    <property type="term" value="P:carbohydrate metabolic process"/>
    <property type="evidence" value="ECO:0007669"/>
    <property type="project" value="InterPro"/>
</dbReference>
<protein>
    <recommendedName>
        <fullName evidence="2">NodB homology domain-containing protein</fullName>
    </recommendedName>
</protein>
<organism evidence="1">
    <name type="scientific">marine metagenome</name>
    <dbReference type="NCBI Taxonomy" id="408172"/>
    <lineage>
        <taxon>unclassified sequences</taxon>
        <taxon>metagenomes</taxon>
        <taxon>ecological metagenomes</taxon>
    </lineage>
</organism>
<reference evidence="1" key="1">
    <citation type="submission" date="2018-05" db="EMBL/GenBank/DDBJ databases">
        <authorList>
            <person name="Lanie J.A."/>
            <person name="Ng W.-L."/>
            <person name="Kazmierczak K.M."/>
            <person name="Andrzejewski T.M."/>
            <person name="Davidsen T.M."/>
            <person name="Wayne K.J."/>
            <person name="Tettelin H."/>
            <person name="Glass J.I."/>
            <person name="Rusch D."/>
            <person name="Podicherti R."/>
            <person name="Tsui H.-C.T."/>
            <person name="Winkler M.E."/>
        </authorList>
    </citation>
    <scope>NUCLEOTIDE SEQUENCE</scope>
</reference>
<proteinExistence type="predicted"/>
<feature type="non-terminal residue" evidence="1">
    <location>
        <position position="65"/>
    </location>
</feature>